<feature type="transmembrane region" description="Helical" evidence="1">
    <location>
        <begin position="99"/>
        <end position="115"/>
    </location>
</feature>
<feature type="transmembrane region" description="Helical" evidence="1">
    <location>
        <begin position="377"/>
        <end position="397"/>
    </location>
</feature>
<dbReference type="Pfam" id="PF02308">
    <property type="entry name" value="MgtC"/>
    <property type="match status" value="1"/>
</dbReference>
<evidence type="ECO:0000259" key="3">
    <source>
        <dbReference type="Pfam" id="PF13194"/>
    </source>
</evidence>
<feature type="transmembrane region" description="Helical" evidence="1">
    <location>
        <begin position="135"/>
        <end position="164"/>
    </location>
</feature>
<keyword evidence="1" id="KW-0812">Transmembrane</keyword>
<accession>A0A380T7I8</accession>
<dbReference type="PANTHER" id="PTHR39084">
    <property type="entry name" value="MEMBRANE PROTEIN-RELATED"/>
    <property type="match status" value="1"/>
</dbReference>
<feature type="transmembrane region" description="Helical" evidence="1">
    <location>
        <begin position="241"/>
        <end position="261"/>
    </location>
</feature>
<proteinExistence type="predicted"/>
<feature type="domain" description="MgtC/SapB/SrpB/YhiD N-terminal" evidence="2">
    <location>
        <begin position="47"/>
        <end position="171"/>
    </location>
</feature>
<evidence type="ECO:0000259" key="2">
    <source>
        <dbReference type="Pfam" id="PF02308"/>
    </source>
</evidence>
<feature type="transmembrane region" description="Helical" evidence="1">
    <location>
        <begin position="433"/>
        <end position="455"/>
    </location>
</feature>
<dbReference type="InterPro" id="IPR049177">
    <property type="entry name" value="MgtC_SapB_SrpB_YhiD_N"/>
</dbReference>
<dbReference type="InterPro" id="IPR025105">
    <property type="entry name" value="DUF4010"/>
</dbReference>
<evidence type="ECO:0000313" key="4">
    <source>
        <dbReference type="EMBL" id="SUS03359.1"/>
    </source>
</evidence>
<evidence type="ECO:0000256" key="1">
    <source>
        <dbReference type="SAM" id="Phobius"/>
    </source>
</evidence>
<feature type="transmembrane region" description="Helical" evidence="1">
    <location>
        <begin position="75"/>
        <end position="93"/>
    </location>
</feature>
<name>A0A380T7I8_9ZZZZ</name>
<feature type="transmembrane region" description="Helical" evidence="1">
    <location>
        <begin position="304"/>
        <end position="324"/>
    </location>
</feature>
<reference evidence="4" key="1">
    <citation type="submission" date="2018-07" db="EMBL/GenBank/DDBJ databases">
        <authorList>
            <person name="Quirk P.G."/>
            <person name="Krulwich T.A."/>
        </authorList>
    </citation>
    <scope>NUCLEOTIDE SEQUENCE</scope>
</reference>
<feature type="transmembrane region" description="Helical" evidence="1">
    <location>
        <begin position="273"/>
        <end position="298"/>
    </location>
</feature>
<keyword evidence="1" id="KW-1133">Transmembrane helix</keyword>
<dbReference type="EMBL" id="UIDG01000001">
    <property type="protein sequence ID" value="SUS03359.1"/>
    <property type="molecule type" value="Genomic_DNA"/>
</dbReference>
<organism evidence="4">
    <name type="scientific">metagenome</name>
    <dbReference type="NCBI Taxonomy" id="256318"/>
    <lineage>
        <taxon>unclassified sequences</taxon>
        <taxon>metagenomes</taxon>
    </lineage>
</organism>
<feature type="domain" description="DUF4010" evidence="3">
    <location>
        <begin position="219"/>
        <end position="429"/>
    </location>
</feature>
<sequence length="458" mass="47395">MLHPEWTCELHRTLIPLKLDYALFRSGMSREPALPSLPMFTAEAQRLGLALAIGFLVGVERGWKQRDERDGGRVAGLRTFTLAGLLGGVAGLLAPLSPALAVSITLAFSAGFALFELRRARVDGDNSATSMIAGFLVFGLAAYAILGDPMLAAAASVAVTIVLAFKEGLHAWLGSLSWSEIRSALLILVATFIVLPFIPAGTVDPWRLIDPRSMWLMTIVVAATSFAGYVALRVLGQRTGLAISSFVGGLVSSTAVTLDLARREQASGLTGDAAASAALFATIASLFRVGVIATALSTDLTARLAGPLAAATLALAASAALMLRRRDSHNSQPSKLEIMRSPMDLVSVGWFAGLLCALTITAKLASQTFGHTGLNAFAATAGFVDVDAVVLSLQGLLAAKLPLSHAADALLLAAGSNQVFKVVVALVTGSPALSWRLGVATLAAAALAGVVYAILPGS</sequence>
<feature type="transmembrane region" description="Helical" evidence="1">
    <location>
        <begin position="184"/>
        <end position="203"/>
    </location>
</feature>
<feature type="transmembrane region" description="Helical" evidence="1">
    <location>
        <begin position="345"/>
        <end position="365"/>
    </location>
</feature>
<feature type="transmembrane region" description="Helical" evidence="1">
    <location>
        <begin position="215"/>
        <end position="235"/>
    </location>
</feature>
<gene>
    <name evidence="4" type="ORF">DF3PB_10111</name>
</gene>
<protein>
    <submittedName>
        <fullName evidence="4">Uncharacterized protein</fullName>
    </submittedName>
</protein>
<dbReference type="PANTHER" id="PTHR39084:SF1">
    <property type="entry name" value="DUF4010 DOMAIN-CONTAINING PROTEIN"/>
    <property type="match status" value="1"/>
</dbReference>
<keyword evidence="1" id="KW-0472">Membrane</keyword>
<dbReference type="AlphaFoldDB" id="A0A380T7I8"/>
<dbReference type="Pfam" id="PF13194">
    <property type="entry name" value="DUF4010"/>
    <property type="match status" value="1"/>
</dbReference>